<evidence type="ECO:0000313" key="1">
    <source>
        <dbReference type="EMBL" id="BBH19960.1"/>
    </source>
</evidence>
<gene>
    <name evidence="1" type="ORF">Back11_13050</name>
</gene>
<accession>A0A3G9IM94</accession>
<dbReference type="AlphaFoldDB" id="A0A3G9IM94"/>
<name>A0A3G9IM94_9BACL</name>
<dbReference type="EMBL" id="AP019308">
    <property type="protein sequence ID" value="BBH19960.1"/>
    <property type="molecule type" value="Genomic_DNA"/>
</dbReference>
<organism evidence="1 2">
    <name type="scientific">Paenibacillus baekrokdamisoli</name>
    <dbReference type="NCBI Taxonomy" id="1712516"/>
    <lineage>
        <taxon>Bacteria</taxon>
        <taxon>Bacillati</taxon>
        <taxon>Bacillota</taxon>
        <taxon>Bacilli</taxon>
        <taxon>Bacillales</taxon>
        <taxon>Paenibacillaceae</taxon>
        <taxon>Paenibacillus</taxon>
    </lineage>
</organism>
<proteinExistence type="predicted"/>
<dbReference type="RefSeq" id="WP_260182754.1">
    <property type="nucleotide sequence ID" value="NZ_AP019308.1"/>
</dbReference>
<dbReference type="Proteomes" id="UP000275368">
    <property type="component" value="Chromosome"/>
</dbReference>
<sequence>MSEKEKPPVNNSSALWAAAAVLAIIRAKTSNPAEDILDDLEE</sequence>
<keyword evidence="2" id="KW-1185">Reference proteome</keyword>
<evidence type="ECO:0000313" key="2">
    <source>
        <dbReference type="Proteomes" id="UP000275368"/>
    </source>
</evidence>
<reference evidence="1 2" key="1">
    <citation type="submission" date="2018-11" db="EMBL/GenBank/DDBJ databases">
        <title>Complete genome sequence of Paenibacillus baekrokdamisoli strain KCTC 33723.</title>
        <authorList>
            <person name="Kang S.W."/>
            <person name="Lee K.C."/>
            <person name="Kim K.K."/>
            <person name="Kim J.S."/>
            <person name="Kim D.S."/>
            <person name="Ko S.H."/>
            <person name="Yang S.H."/>
            <person name="Lee J.S."/>
        </authorList>
    </citation>
    <scope>NUCLEOTIDE SEQUENCE [LARGE SCALE GENOMIC DNA]</scope>
    <source>
        <strain evidence="1 2">KCTC 33723</strain>
    </source>
</reference>
<protein>
    <submittedName>
        <fullName evidence="1">Uncharacterized protein</fullName>
    </submittedName>
</protein>
<dbReference type="KEGG" id="pbk:Back11_13050"/>